<dbReference type="Proteomes" id="UP000198510">
    <property type="component" value="Unassembled WGS sequence"/>
</dbReference>
<protein>
    <submittedName>
        <fullName evidence="1">Uncharacterized protein</fullName>
    </submittedName>
</protein>
<reference evidence="1 2" key="1">
    <citation type="submission" date="2016-10" db="EMBL/GenBank/DDBJ databases">
        <authorList>
            <person name="de Groot N.N."/>
        </authorList>
    </citation>
    <scope>NUCLEOTIDE SEQUENCE [LARGE SCALE GENOMIC DNA]</scope>
    <source>
        <strain evidence="1 2">DSM 25186</strain>
    </source>
</reference>
<name>A0A1G9KCS7_9BACT</name>
<dbReference type="AlphaFoldDB" id="A0A1G9KCS7"/>
<sequence length="86" mass="9563">MPCPYPRAGVQQSSHGIASFAGCKVANRSSSKRLFSLYSFRYHSRPLAPDKLLHDCRNVHRLCPDVRNRHALCFSGVTSCVALSTQ</sequence>
<organism evidence="1 2">
    <name type="scientific">Catalinimonas alkaloidigena</name>
    <dbReference type="NCBI Taxonomy" id="1075417"/>
    <lineage>
        <taxon>Bacteria</taxon>
        <taxon>Pseudomonadati</taxon>
        <taxon>Bacteroidota</taxon>
        <taxon>Cytophagia</taxon>
        <taxon>Cytophagales</taxon>
        <taxon>Catalimonadaceae</taxon>
        <taxon>Catalinimonas</taxon>
    </lineage>
</organism>
<proteinExistence type="predicted"/>
<evidence type="ECO:0000313" key="1">
    <source>
        <dbReference type="EMBL" id="SDL47215.1"/>
    </source>
</evidence>
<dbReference type="EMBL" id="FNFO01000006">
    <property type="protein sequence ID" value="SDL47215.1"/>
    <property type="molecule type" value="Genomic_DNA"/>
</dbReference>
<accession>A0A1G9KCS7</accession>
<keyword evidence="2" id="KW-1185">Reference proteome</keyword>
<evidence type="ECO:0000313" key="2">
    <source>
        <dbReference type="Proteomes" id="UP000198510"/>
    </source>
</evidence>
<dbReference type="PROSITE" id="PS51257">
    <property type="entry name" value="PROKAR_LIPOPROTEIN"/>
    <property type="match status" value="1"/>
</dbReference>
<gene>
    <name evidence="1" type="ORF">SAMN05421823_106115</name>
</gene>